<dbReference type="Pfam" id="PF00027">
    <property type="entry name" value="cNMP_binding"/>
    <property type="match status" value="1"/>
</dbReference>
<dbReference type="GO" id="GO:0003677">
    <property type="term" value="F:DNA binding"/>
    <property type="evidence" value="ECO:0007669"/>
    <property type="project" value="UniProtKB-KW"/>
</dbReference>
<evidence type="ECO:0000259" key="5">
    <source>
        <dbReference type="PROSITE" id="PS51063"/>
    </source>
</evidence>
<proteinExistence type="predicted"/>
<feature type="region of interest" description="Disordered" evidence="4">
    <location>
        <begin position="1"/>
        <end position="46"/>
    </location>
</feature>
<dbReference type="InterPro" id="IPR014710">
    <property type="entry name" value="RmlC-like_jellyroll"/>
</dbReference>
<dbReference type="PANTHER" id="PTHR24567:SF75">
    <property type="entry name" value="FUMARATE AND NITRATE REDUCTION REGULATORY PROTEIN"/>
    <property type="match status" value="1"/>
</dbReference>
<dbReference type="InterPro" id="IPR036388">
    <property type="entry name" value="WH-like_DNA-bd_sf"/>
</dbReference>
<keyword evidence="7" id="KW-1185">Reference proteome</keyword>
<dbReference type="PRINTS" id="PR00034">
    <property type="entry name" value="HTHCRP"/>
</dbReference>
<dbReference type="SMART" id="SM00419">
    <property type="entry name" value="HTH_CRP"/>
    <property type="match status" value="1"/>
</dbReference>
<dbReference type="SUPFAM" id="SSF51206">
    <property type="entry name" value="cAMP-binding domain-like"/>
    <property type="match status" value="1"/>
</dbReference>
<feature type="domain" description="HTH crp-type" evidence="5">
    <location>
        <begin position="182"/>
        <end position="249"/>
    </location>
</feature>
<sequence>MTSLNAGRGAEGNSDWGKTLEPSPPPVQGNPGLPCPPDFAGRPRAKAALAEEKQSYETLFSFIRARGYTQHFQPDSTILLHEEPANVVYLIETGTVRSCTIDSFGHRQIFAFPRKGELVGISDTDRWHFTAEAVDHVVVKSLPRTVLEQELAVNTALRQESRAYIRALLAQREKQLLMLSHSKGPQRLLDFLVTFAASRPSTGYIALPMSRRDIADHIGLSTESVSRAFSHLKRTGRIDLKTPEKFKII</sequence>
<dbReference type="Pfam" id="PF13545">
    <property type="entry name" value="HTH_Crp_2"/>
    <property type="match status" value="1"/>
</dbReference>
<dbReference type="OrthoDB" id="667966at2"/>
<dbReference type="GO" id="GO:0005829">
    <property type="term" value="C:cytosol"/>
    <property type="evidence" value="ECO:0007669"/>
    <property type="project" value="TreeGrafter"/>
</dbReference>
<dbReference type="GO" id="GO:0003700">
    <property type="term" value="F:DNA-binding transcription factor activity"/>
    <property type="evidence" value="ECO:0007669"/>
    <property type="project" value="TreeGrafter"/>
</dbReference>
<keyword evidence="2" id="KW-0238">DNA-binding</keyword>
<keyword evidence="3" id="KW-0804">Transcription</keyword>
<dbReference type="EMBL" id="SLZU01000007">
    <property type="protein sequence ID" value="TCS63319.1"/>
    <property type="molecule type" value="Genomic_DNA"/>
</dbReference>
<dbReference type="InterPro" id="IPR036390">
    <property type="entry name" value="WH_DNA-bd_sf"/>
</dbReference>
<dbReference type="InterPro" id="IPR050397">
    <property type="entry name" value="Env_Response_Regulators"/>
</dbReference>
<dbReference type="InterPro" id="IPR018490">
    <property type="entry name" value="cNMP-bd_dom_sf"/>
</dbReference>
<evidence type="ECO:0000256" key="2">
    <source>
        <dbReference type="ARBA" id="ARBA00023125"/>
    </source>
</evidence>
<dbReference type="SMART" id="SM00100">
    <property type="entry name" value="cNMP"/>
    <property type="match status" value="1"/>
</dbReference>
<evidence type="ECO:0000313" key="7">
    <source>
        <dbReference type="Proteomes" id="UP000295696"/>
    </source>
</evidence>
<feature type="compositionally biased region" description="Pro residues" evidence="4">
    <location>
        <begin position="22"/>
        <end position="37"/>
    </location>
</feature>
<organism evidence="6 7">
    <name type="scientific">Primorskyibacter sedentarius</name>
    <dbReference type="NCBI Taxonomy" id="745311"/>
    <lineage>
        <taxon>Bacteria</taxon>
        <taxon>Pseudomonadati</taxon>
        <taxon>Pseudomonadota</taxon>
        <taxon>Alphaproteobacteria</taxon>
        <taxon>Rhodobacterales</taxon>
        <taxon>Roseobacteraceae</taxon>
        <taxon>Primorskyibacter</taxon>
    </lineage>
</organism>
<comment type="caution">
    <text evidence="6">The sequence shown here is derived from an EMBL/GenBank/DDBJ whole genome shotgun (WGS) entry which is preliminary data.</text>
</comment>
<name>A0A4R3JBC0_9RHOB</name>
<keyword evidence="1" id="KW-0805">Transcription regulation</keyword>
<accession>A0A4R3JBC0</accession>
<evidence type="ECO:0000256" key="4">
    <source>
        <dbReference type="SAM" id="MobiDB-lite"/>
    </source>
</evidence>
<evidence type="ECO:0000256" key="3">
    <source>
        <dbReference type="ARBA" id="ARBA00023163"/>
    </source>
</evidence>
<dbReference type="CDD" id="cd00038">
    <property type="entry name" value="CAP_ED"/>
    <property type="match status" value="1"/>
</dbReference>
<dbReference type="InterPro" id="IPR012318">
    <property type="entry name" value="HTH_CRP"/>
</dbReference>
<dbReference type="PANTHER" id="PTHR24567">
    <property type="entry name" value="CRP FAMILY TRANSCRIPTIONAL REGULATORY PROTEIN"/>
    <property type="match status" value="1"/>
</dbReference>
<dbReference type="AlphaFoldDB" id="A0A4R3JBC0"/>
<dbReference type="SUPFAM" id="SSF46785">
    <property type="entry name" value="Winged helix' DNA-binding domain"/>
    <property type="match status" value="1"/>
</dbReference>
<gene>
    <name evidence="6" type="ORF">EDD52_107152</name>
</gene>
<dbReference type="PROSITE" id="PS51063">
    <property type="entry name" value="HTH_CRP_2"/>
    <property type="match status" value="1"/>
</dbReference>
<protein>
    <submittedName>
        <fullName evidence="6">CRP-like cAMP-binding protein</fullName>
    </submittedName>
</protein>
<evidence type="ECO:0000313" key="6">
    <source>
        <dbReference type="EMBL" id="TCS63319.1"/>
    </source>
</evidence>
<dbReference type="Proteomes" id="UP000295696">
    <property type="component" value="Unassembled WGS sequence"/>
</dbReference>
<reference evidence="6 7" key="1">
    <citation type="submission" date="2019-03" db="EMBL/GenBank/DDBJ databases">
        <title>Genomic Encyclopedia of Type Strains, Phase IV (KMG-IV): sequencing the most valuable type-strain genomes for metagenomic binning, comparative biology and taxonomic classification.</title>
        <authorList>
            <person name="Goeker M."/>
        </authorList>
    </citation>
    <scope>NUCLEOTIDE SEQUENCE [LARGE SCALE GENOMIC DNA]</scope>
    <source>
        <strain evidence="6 7">DSM 104836</strain>
    </source>
</reference>
<dbReference type="InterPro" id="IPR000595">
    <property type="entry name" value="cNMP-bd_dom"/>
</dbReference>
<dbReference type="RefSeq" id="WP_132245210.1">
    <property type="nucleotide sequence ID" value="NZ_SLZU01000007.1"/>
</dbReference>
<evidence type="ECO:0000256" key="1">
    <source>
        <dbReference type="ARBA" id="ARBA00023015"/>
    </source>
</evidence>
<dbReference type="Gene3D" id="2.60.120.10">
    <property type="entry name" value="Jelly Rolls"/>
    <property type="match status" value="1"/>
</dbReference>
<dbReference type="Gene3D" id="1.10.10.10">
    <property type="entry name" value="Winged helix-like DNA-binding domain superfamily/Winged helix DNA-binding domain"/>
    <property type="match status" value="1"/>
</dbReference>